<feature type="chain" id="PRO_5040433096" evidence="1">
    <location>
        <begin position="17"/>
        <end position="148"/>
    </location>
</feature>
<dbReference type="Proteomes" id="UP000724874">
    <property type="component" value="Unassembled WGS sequence"/>
</dbReference>
<organism evidence="2 3">
    <name type="scientific">Gymnopilus junonius</name>
    <name type="common">Spectacular rustgill mushroom</name>
    <name type="synonym">Gymnopilus spectabilis subsp. junonius</name>
    <dbReference type="NCBI Taxonomy" id="109634"/>
    <lineage>
        <taxon>Eukaryota</taxon>
        <taxon>Fungi</taxon>
        <taxon>Dikarya</taxon>
        <taxon>Basidiomycota</taxon>
        <taxon>Agaricomycotina</taxon>
        <taxon>Agaricomycetes</taxon>
        <taxon>Agaricomycetidae</taxon>
        <taxon>Agaricales</taxon>
        <taxon>Agaricineae</taxon>
        <taxon>Hymenogastraceae</taxon>
        <taxon>Gymnopilus</taxon>
    </lineage>
</organism>
<evidence type="ECO:0000256" key="1">
    <source>
        <dbReference type="SAM" id="SignalP"/>
    </source>
</evidence>
<keyword evidence="3" id="KW-1185">Reference proteome</keyword>
<proteinExistence type="predicted"/>
<dbReference type="EMBL" id="JADNYJ010000028">
    <property type="protein sequence ID" value="KAF8903948.1"/>
    <property type="molecule type" value="Genomic_DNA"/>
</dbReference>
<gene>
    <name evidence="2" type="ORF">CPB84DRAFT_1845616</name>
</gene>
<keyword evidence="1" id="KW-0732">Signal</keyword>
<evidence type="ECO:0000313" key="2">
    <source>
        <dbReference type="EMBL" id="KAF8903948.1"/>
    </source>
</evidence>
<name>A0A9P5TQN7_GYMJU</name>
<dbReference type="AlphaFoldDB" id="A0A9P5TQN7"/>
<reference evidence="2" key="1">
    <citation type="submission" date="2020-11" db="EMBL/GenBank/DDBJ databases">
        <authorList>
            <consortium name="DOE Joint Genome Institute"/>
            <person name="Ahrendt S."/>
            <person name="Riley R."/>
            <person name="Andreopoulos W."/>
            <person name="LaButti K."/>
            <person name="Pangilinan J."/>
            <person name="Ruiz-duenas F.J."/>
            <person name="Barrasa J.M."/>
            <person name="Sanchez-Garcia M."/>
            <person name="Camarero S."/>
            <person name="Miyauchi S."/>
            <person name="Serrano A."/>
            <person name="Linde D."/>
            <person name="Babiker R."/>
            <person name="Drula E."/>
            <person name="Ayuso-Fernandez I."/>
            <person name="Pacheco R."/>
            <person name="Padilla G."/>
            <person name="Ferreira P."/>
            <person name="Barriuso J."/>
            <person name="Kellner H."/>
            <person name="Castanera R."/>
            <person name="Alfaro M."/>
            <person name="Ramirez L."/>
            <person name="Pisabarro A.G."/>
            <person name="Kuo A."/>
            <person name="Tritt A."/>
            <person name="Lipzen A."/>
            <person name="He G."/>
            <person name="Yan M."/>
            <person name="Ng V."/>
            <person name="Cullen D."/>
            <person name="Martin F."/>
            <person name="Rosso M.-N."/>
            <person name="Henrissat B."/>
            <person name="Hibbett D."/>
            <person name="Martinez A.T."/>
            <person name="Grigoriev I.V."/>
        </authorList>
    </citation>
    <scope>NUCLEOTIDE SEQUENCE</scope>
    <source>
        <strain evidence="2">AH 44721</strain>
    </source>
</reference>
<evidence type="ECO:0000313" key="3">
    <source>
        <dbReference type="Proteomes" id="UP000724874"/>
    </source>
</evidence>
<sequence>MIFLDIISSAAALATAAITSVPSLAIETVVPTPDSFWLKRYQLSEVSRTPAISLEAAYVTARNRKLMDSEGSSTPRCSQRIRTTLRYCLCPACLNILGPCTTNIDAIVYVSQRESAGLSSAEFQFNKSSSDPEAVSAFKQVSIVTCDM</sequence>
<accession>A0A9P5TQN7</accession>
<comment type="caution">
    <text evidence="2">The sequence shown here is derived from an EMBL/GenBank/DDBJ whole genome shotgun (WGS) entry which is preliminary data.</text>
</comment>
<feature type="signal peptide" evidence="1">
    <location>
        <begin position="1"/>
        <end position="16"/>
    </location>
</feature>
<protein>
    <submittedName>
        <fullName evidence="2">Uncharacterized protein</fullName>
    </submittedName>
</protein>